<dbReference type="PANTHER" id="PTHR30483:SF6">
    <property type="entry name" value="PERIPLASMIC BINDING PROTEIN OF ABC TRANSPORTER FOR NATURAL AMINO ACIDS"/>
    <property type="match status" value="1"/>
</dbReference>
<keyword evidence="1" id="KW-0732">Signal</keyword>
<protein>
    <recommendedName>
        <fullName evidence="2">Leucine-binding protein domain-containing protein</fullName>
    </recommendedName>
</protein>
<evidence type="ECO:0000259" key="2">
    <source>
        <dbReference type="Pfam" id="PF13458"/>
    </source>
</evidence>
<accession>X0XA37</accession>
<evidence type="ECO:0000313" key="3">
    <source>
        <dbReference type="EMBL" id="GAG40044.1"/>
    </source>
</evidence>
<feature type="non-terminal residue" evidence="3">
    <location>
        <position position="1"/>
    </location>
</feature>
<dbReference type="EMBL" id="BARS01040850">
    <property type="protein sequence ID" value="GAG40044.1"/>
    <property type="molecule type" value="Genomic_DNA"/>
</dbReference>
<dbReference type="InterPro" id="IPR051010">
    <property type="entry name" value="BCAA_transport"/>
</dbReference>
<gene>
    <name evidence="3" type="ORF">S01H1_62217</name>
</gene>
<dbReference type="SUPFAM" id="SSF53822">
    <property type="entry name" value="Periplasmic binding protein-like I"/>
    <property type="match status" value="1"/>
</dbReference>
<dbReference type="AlphaFoldDB" id="X0XA37"/>
<feature type="non-terminal residue" evidence="3">
    <location>
        <position position="253"/>
    </location>
</feature>
<comment type="caution">
    <text evidence="3">The sequence shown here is derived from an EMBL/GenBank/DDBJ whole genome shotgun (WGS) entry which is preliminary data.</text>
</comment>
<sequence length="253" mass="27172">DVAVDLLNAKGGIKGYPVIAIVVDGQSKPAVFATKAHRLLEAFKVVGAIGGNDISYATAAGEVFQDAKTPFLDIGGTTATIPLVGDYMFMSPIPDNDQGRAVAKYIYEKFGYDTVTIFKDVASAYGTKLTEYIIHFLKEFTGKENPVPLVLSYNTGDSDYTAQLTRLKVNINKLGIQAIILPTWPQDAPKIAKQARELAINLPLVGTDGVDTSALIEVGGDAVEGMIFSTHFSASQPGLTGFAKEFVEEYIKK</sequence>
<organism evidence="3">
    <name type="scientific">marine sediment metagenome</name>
    <dbReference type="NCBI Taxonomy" id="412755"/>
    <lineage>
        <taxon>unclassified sequences</taxon>
        <taxon>metagenomes</taxon>
        <taxon>ecological metagenomes</taxon>
    </lineage>
</organism>
<dbReference type="Pfam" id="PF13458">
    <property type="entry name" value="Peripla_BP_6"/>
    <property type="match status" value="1"/>
</dbReference>
<evidence type="ECO:0000256" key="1">
    <source>
        <dbReference type="ARBA" id="ARBA00022729"/>
    </source>
</evidence>
<dbReference type="InterPro" id="IPR028082">
    <property type="entry name" value="Peripla_BP_I"/>
</dbReference>
<feature type="domain" description="Leucine-binding protein" evidence="2">
    <location>
        <begin position="2"/>
        <end position="251"/>
    </location>
</feature>
<dbReference type="PANTHER" id="PTHR30483">
    <property type="entry name" value="LEUCINE-SPECIFIC-BINDING PROTEIN"/>
    <property type="match status" value="1"/>
</dbReference>
<name>X0XA37_9ZZZZ</name>
<proteinExistence type="predicted"/>
<dbReference type="Gene3D" id="3.40.50.2300">
    <property type="match status" value="2"/>
</dbReference>
<dbReference type="InterPro" id="IPR028081">
    <property type="entry name" value="Leu-bd"/>
</dbReference>
<reference evidence="3" key="1">
    <citation type="journal article" date="2014" name="Front. Microbiol.">
        <title>High frequency of phylogenetically diverse reductive dehalogenase-homologous genes in deep subseafloor sedimentary metagenomes.</title>
        <authorList>
            <person name="Kawai M."/>
            <person name="Futagami T."/>
            <person name="Toyoda A."/>
            <person name="Takaki Y."/>
            <person name="Nishi S."/>
            <person name="Hori S."/>
            <person name="Arai W."/>
            <person name="Tsubouchi T."/>
            <person name="Morono Y."/>
            <person name="Uchiyama I."/>
            <person name="Ito T."/>
            <person name="Fujiyama A."/>
            <person name="Inagaki F."/>
            <person name="Takami H."/>
        </authorList>
    </citation>
    <scope>NUCLEOTIDE SEQUENCE</scope>
    <source>
        <strain evidence="3">Expedition CK06-06</strain>
    </source>
</reference>